<feature type="compositionally biased region" description="Basic residues" evidence="1">
    <location>
        <begin position="47"/>
        <end position="59"/>
    </location>
</feature>
<feature type="region of interest" description="Disordered" evidence="1">
    <location>
        <begin position="33"/>
        <end position="59"/>
    </location>
</feature>
<dbReference type="EMBL" id="JAOB01000060">
    <property type="protein sequence ID" value="EUA30623.1"/>
    <property type="molecule type" value="Genomic_DNA"/>
</dbReference>
<reference evidence="2" key="1">
    <citation type="submission" date="2014-01" db="EMBL/GenBank/DDBJ databases">
        <authorList>
            <person name="Brown-Elliot B."/>
            <person name="Wallace R."/>
            <person name="Lenaerts A."/>
            <person name="Ordway D."/>
            <person name="DeGroote M.A."/>
            <person name="Parker T."/>
            <person name="Sizemore C."/>
            <person name="Tallon L.J."/>
            <person name="Sadzewicz L.K."/>
            <person name="Sengamalay N."/>
            <person name="Fraser C.M."/>
            <person name="Hine E."/>
            <person name="Shefchek K.A."/>
            <person name="Das S.P."/>
            <person name="Tettelin H."/>
        </authorList>
    </citation>
    <scope>NUCLEOTIDE SEQUENCE [LARGE SCALE GENOMIC DNA]</scope>
    <source>
        <strain evidence="2">4042</strain>
    </source>
</reference>
<comment type="caution">
    <text evidence="2">The sequence shown here is derived from an EMBL/GenBank/DDBJ whole genome shotgun (WGS) entry which is preliminary data.</text>
</comment>
<name>X8AHW6_MYCXE</name>
<gene>
    <name evidence="2" type="ORF">I553_4880</name>
</gene>
<accession>X8AHW6</accession>
<dbReference type="AlphaFoldDB" id="X8AHW6"/>
<protein>
    <submittedName>
        <fullName evidence="2">Uncharacterized protein</fullName>
    </submittedName>
</protein>
<organism evidence="2">
    <name type="scientific">Mycobacterium xenopi 4042</name>
    <dbReference type="NCBI Taxonomy" id="1299334"/>
    <lineage>
        <taxon>Bacteria</taxon>
        <taxon>Bacillati</taxon>
        <taxon>Actinomycetota</taxon>
        <taxon>Actinomycetes</taxon>
        <taxon>Mycobacteriales</taxon>
        <taxon>Mycobacteriaceae</taxon>
        <taxon>Mycobacterium</taxon>
    </lineage>
</organism>
<evidence type="ECO:0000313" key="2">
    <source>
        <dbReference type="EMBL" id="EUA30623.1"/>
    </source>
</evidence>
<sequence>MRKPDATRWHGLSVAPTVIAEAGLVRLAEADGADWSSHGCSGPRSSVKVRRLYTKGQGR</sequence>
<evidence type="ECO:0000256" key="1">
    <source>
        <dbReference type="SAM" id="MobiDB-lite"/>
    </source>
</evidence>
<proteinExistence type="predicted"/>